<dbReference type="OrthoDB" id="6491917at2759"/>
<evidence type="ECO:0000259" key="2">
    <source>
        <dbReference type="Pfam" id="PF05029"/>
    </source>
</evidence>
<keyword evidence="4" id="KW-1185">Reference proteome</keyword>
<reference evidence="3" key="1">
    <citation type="submission" date="2020-08" db="EMBL/GenBank/DDBJ databases">
        <title>Multicomponent nature underlies the extraordinary mechanical properties of spider dragline silk.</title>
        <authorList>
            <person name="Kono N."/>
            <person name="Nakamura H."/>
            <person name="Mori M."/>
            <person name="Yoshida Y."/>
            <person name="Ohtoshi R."/>
            <person name="Malay A.D."/>
            <person name="Moran D.A.P."/>
            <person name="Tomita M."/>
            <person name="Numata K."/>
            <person name="Arakawa K."/>
        </authorList>
    </citation>
    <scope>NUCLEOTIDE SEQUENCE</scope>
</reference>
<evidence type="ECO:0000313" key="3">
    <source>
        <dbReference type="EMBL" id="GFT00899.1"/>
    </source>
</evidence>
<dbReference type="InterPro" id="IPR007725">
    <property type="entry name" value="TIMELESS_C"/>
</dbReference>
<dbReference type="EMBL" id="BMAW01055457">
    <property type="protein sequence ID" value="GFT00899.1"/>
    <property type="molecule type" value="Genomic_DNA"/>
</dbReference>
<sequence>MMLSIPLIPYSEEQQMILQDSTFLQLLQKLGLHLGSSIYQMFPRIPFFWSPDMLFNIATRLGPLKKDKLKFSYDELMVSNPNHNSATAKNIGGPVLPPLSSCFTLSSWLTAVQQSKEIFRATQMNMMIFKPNS</sequence>
<feature type="domain" description="Timeless C-terminal" evidence="2">
    <location>
        <begin position="4"/>
        <end position="55"/>
    </location>
</feature>
<comment type="similarity">
    <text evidence="1">Belongs to the timeless family.</text>
</comment>
<dbReference type="Proteomes" id="UP000887013">
    <property type="component" value="Unassembled WGS sequence"/>
</dbReference>
<accession>A0A8X6TEV8</accession>
<organism evidence="3 4">
    <name type="scientific">Nephila pilipes</name>
    <name type="common">Giant wood spider</name>
    <name type="synonym">Nephila maculata</name>
    <dbReference type="NCBI Taxonomy" id="299642"/>
    <lineage>
        <taxon>Eukaryota</taxon>
        <taxon>Metazoa</taxon>
        <taxon>Ecdysozoa</taxon>
        <taxon>Arthropoda</taxon>
        <taxon>Chelicerata</taxon>
        <taxon>Arachnida</taxon>
        <taxon>Araneae</taxon>
        <taxon>Araneomorphae</taxon>
        <taxon>Entelegynae</taxon>
        <taxon>Araneoidea</taxon>
        <taxon>Nephilidae</taxon>
        <taxon>Nephila</taxon>
    </lineage>
</organism>
<gene>
    <name evidence="3" type="primary">tim</name>
    <name evidence="3" type="ORF">NPIL_582071</name>
</gene>
<name>A0A8X6TEV8_NEPPI</name>
<comment type="caution">
    <text evidence="3">The sequence shown here is derived from an EMBL/GenBank/DDBJ whole genome shotgun (WGS) entry which is preliminary data.</text>
</comment>
<proteinExistence type="inferred from homology"/>
<dbReference type="Pfam" id="PF05029">
    <property type="entry name" value="TIMELESS_C"/>
    <property type="match status" value="1"/>
</dbReference>
<evidence type="ECO:0000256" key="1">
    <source>
        <dbReference type="ARBA" id="ARBA00008174"/>
    </source>
</evidence>
<evidence type="ECO:0000313" key="4">
    <source>
        <dbReference type="Proteomes" id="UP000887013"/>
    </source>
</evidence>
<dbReference type="AlphaFoldDB" id="A0A8X6TEV8"/>
<protein>
    <submittedName>
        <fullName evidence="3">Protein timeless</fullName>
    </submittedName>
</protein>